<dbReference type="RefSeq" id="WP_204518491.1">
    <property type="nucleotide sequence ID" value="NZ_BAABIN010000016.1"/>
</dbReference>
<dbReference type="Proteomes" id="UP000717624">
    <property type="component" value="Unassembled WGS sequence"/>
</dbReference>
<dbReference type="EMBL" id="JAFBEB010000007">
    <property type="protein sequence ID" value="MBM7590744.1"/>
    <property type="molecule type" value="Genomic_DNA"/>
</dbReference>
<dbReference type="Gene3D" id="1.10.287.760">
    <property type="entry name" value="YqgQ-like"/>
    <property type="match status" value="1"/>
</dbReference>
<proteinExistence type="predicted"/>
<dbReference type="SUPFAM" id="SSF158379">
    <property type="entry name" value="YqgQ-like"/>
    <property type="match status" value="1"/>
</dbReference>
<name>A0A938Y1M1_9BACL</name>
<keyword evidence="2" id="KW-1185">Reference proteome</keyword>
<dbReference type="InterPro" id="IPR023164">
    <property type="entry name" value="YqgQ-like_sf"/>
</dbReference>
<protein>
    <submittedName>
        <fullName evidence="1">Uncharacterized protein YqgQ</fullName>
    </submittedName>
</protein>
<evidence type="ECO:0000313" key="2">
    <source>
        <dbReference type="Proteomes" id="UP000717624"/>
    </source>
</evidence>
<dbReference type="InterPro" id="IPR009256">
    <property type="entry name" value="YqgQ-like"/>
</dbReference>
<comment type="caution">
    <text evidence="1">The sequence shown here is derived from an EMBL/GenBank/DDBJ whole genome shotgun (WGS) entry which is preliminary data.</text>
</comment>
<dbReference type="AlphaFoldDB" id="A0A938Y1M1"/>
<sequence>MKRPDAEFNLQQFLARFGIFIYTGDPEGDALLIEDEIKELRQAGLIDEEEFLQAIVAVRKRYRT</sequence>
<evidence type="ECO:0000313" key="1">
    <source>
        <dbReference type="EMBL" id="MBM7590744.1"/>
    </source>
</evidence>
<reference evidence="1" key="1">
    <citation type="submission" date="2021-01" db="EMBL/GenBank/DDBJ databases">
        <title>Genomic Encyclopedia of Type Strains, Phase IV (KMG-IV): sequencing the most valuable type-strain genomes for metagenomic binning, comparative biology and taxonomic classification.</title>
        <authorList>
            <person name="Goeker M."/>
        </authorList>
    </citation>
    <scope>NUCLEOTIDE SEQUENCE</scope>
    <source>
        <strain evidence="1">DSM 25523</strain>
    </source>
</reference>
<gene>
    <name evidence="1" type="ORF">JOD01_002354</name>
</gene>
<accession>A0A938Y1M1</accession>
<organism evidence="1 2">
    <name type="scientific">Brevibacillus fulvus</name>
    <dbReference type="NCBI Taxonomy" id="1125967"/>
    <lineage>
        <taxon>Bacteria</taxon>
        <taxon>Bacillati</taxon>
        <taxon>Bacillota</taxon>
        <taxon>Bacilli</taxon>
        <taxon>Bacillales</taxon>
        <taxon>Paenibacillaceae</taxon>
        <taxon>Brevibacillus</taxon>
    </lineage>
</organism>
<dbReference type="Pfam" id="PF06014">
    <property type="entry name" value="YqgQ-like"/>
    <property type="match status" value="1"/>
</dbReference>